<dbReference type="AlphaFoldDB" id="A0AAW0GL37"/>
<proteinExistence type="inferred from homology"/>
<dbReference type="GO" id="GO:0046839">
    <property type="term" value="P:phospholipid dephosphorylation"/>
    <property type="evidence" value="ECO:0007669"/>
    <property type="project" value="TreeGrafter"/>
</dbReference>
<evidence type="ECO:0000313" key="10">
    <source>
        <dbReference type="Proteomes" id="UP001385951"/>
    </source>
</evidence>
<dbReference type="PANTHER" id="PTHR10165:SF35">
    <property type="entry name" value="RE23632P"/>
    <property type="match status" value="1"/>
</dbReference>
<dbReference type="SUPFAM" id="SSF48317">
    <property type="entry name" value="Acid phosphatase/Vanadium-dependent haloperoxidase"/>
    <property type="match status" value="1"/>
</dbReference>
<feature type="compositionally biased region" description="Basic and acidic residues" evidence="6">
    <location>
        <begin position="297"/>
        <end position="346"/>
    </location>
</feature>
<evidence type="ECO:0000256" key="7">
    <source>
        <dbReference type="SAM" id="Phobius"/>
    </source>
</evidence>
<dbReference type="CDD" id="cd03390">
    <property type="entry name" value="PAP2_containing_1_like"/>
    <property type="match status" value="1"/>
</dbReference>
<dbReference type="InterPro" id="IPR043216">
    <property type="entry name" value="PAP-like"/>
</dbReference>
<dbReference type="InterPro" id="IPR000326">
    <property type="entry name" value="PAP2/HPO"/>
</dbReference>
<evidence type="ECO:0000256" key="5">
    <source>
        <dbReference type="ARBA" id="ARBA00023136"/>
    </source>
</evidence>
<dbReference type="PANTHER" id="PTHR10165">
    <property type="entry name" value="LIPID PHOSPHATE PHOSPHATASE"/>
    <property type="match status" value="1"/>
</dbReference>
<dbReference type="Gene3D" id="1.20.144.10">
    <property type="entry name" value="Phosphatidic acid phosphatase type 2/haloperoxidase"/>
    <property type="match status" value="1"/>
</dbReference>
<accession>A0AAW0GL37</accession>
<feature type="transmembrane region" description="Helical" evidence="7">
    <location>
        <begin position="92"/>
        <end position="109"/>
    </location>
</feature>
<evidence type="ECO:0000259" key="8">
    <source>
        <dbReference type="SMART" id="SM00014"/>
    </source>
</evidence>
<dbReference type="EMBL" id="JASBNA010000003">
    <property type="protein sequence ID" value="KAK7693401.1"/>
    <property type="molecule type" value="Genomic_DNA"/>
</dbReference>
<dbReference type="InterPro" id="IPR036938">
    <property type="entry name" value="PAP2/HPO_sf"/>
</dbReference>
<organism evidence="9 10">
    <name type="scientific">Cerrena zonata</name>
    <dbReference type="NCBI Taxonomy" id="2478898"/>
    <lineage>
        <taxon>Eukaryota</taxon>
        <taxon>Fungi</taxon>
        <taxon>Dikarya</taxon>
        <taxon>Basidiomycota</taxon>
        <taxon>Agaricomycotina</taxon>
        <taxon>Agaricomycetes</taxon>
        <taxon>Polyporales</taxon>
        <taxon>Cerrenaceae</taxon>
        <taxon>Cerrena</taxon>
    </lineage>
</organism>
<dbReference type="Pfam" id="PF01569">
    <property type="entry name" value="PAP2"/>
    <property type="match status" value="1"/>
</dbReference>
<reference evidence="9 10" key="1">
    <citation type="submission" date="2022-09" db="EMBL/GenBank/DDBJ databases">
        <authorList>
            <person name="Palmer J.M."/>
        </authorList>
    </citation>
    <scope>NUCLEOTIDE SEQUENCE [LARGE SCALE GENOMIC DNA]</scope>
    <source>
        <strain evidence="9 10">DSM 7382</strain>
    </source>
</reference>
<gene>
    <name evidence="9" type="ORF">QCA50_002969</name>
</gene>
<dbReference type="GO" id="GO:0016020">
    <property type="term" value="C:membrane"/>
    <property type="evidence" value="ECO:0007669"/>
    <property type="project" value="UniProtKB-SubCell"/>
</dbReference>
<keyword evidence="4 7" id="KW-1133">Transmembrane helix</keyword>
<evidence type="ECO:0000256" key="3">
    <source>
        <dbReference type="ARBA" id="ARBA00022692"/>
    </source>
</evidence>
<dbReference type="GO" id="GO:0006644">
    <property type="term" value="P:phospholipid metabolic process"/>
    <property type="evidence" value="ECO:0007669"/>
    <property type="project" value="InterPro"/>
</dbReference>
<feature type="compositionally biased region" description="Polar residues" evidence="6">
    <location>
        <begin position="275"/>
        <end position="284"/>
    </location>
</feature>
<evidence type="ECO:0000256" key="6">
    <source>
        <dbReference type="SAM" id="MobiDB-lite"/>
    </source>
</evidence>
<comment type="caution">
    <text evidence="9">The sequence shown here is derived from an EMBL/GenBank/DDBJ whole genome shotgun (WGS) entry which is preliminary data.</text>
</comment>
<feature type="transmembrane region" description="Helical" evidence="7">
    <location>
        <begin position="9"/>
        <end position="30"/>
    </location>
</feature>
<protein>
    <recommendedName>
        <fullName evidence="8">Phosphatidic acid phosphatase type 2/haloperoxidase domain-containing protein</fullName>
    </recommendedName>
</protein>
<dbReference type="Proteomes" id="UP001385951">
    <property type="component" value="Unassembled WGS sequence"/>
</dbReference>
<keyword evidence="10" id="KW-1185">Reference proteome</keyword>
<name>A0AAW0GL37_9APHY</name>
<comment type="similarity">
    <text evidence="2">Belongs to the PA-phosphatase related phosphoesterase family.</text>
</comment>
<evidence type="ECO:0000256" key="4">
    <source>
        <dbReference type="ARBA" id="ARBA00022989"/>
    </source>
</evidence>
<feature type="region of interest" description="Disordered" evidence="6">
    <location>
        <begin position="266"/>
        <end position="346"/>
    </location>
</feature>
<evidence type="ECO:0000256" key="1">
    <source>
        <dbReference type="ARBA" id="ARBA00004141"/>
    </source>
</evidence>
<evidence type="ECO:0000256" key="2">
    <source>
        <dbReference type="ARBA" id="ARBA00008816"/>
    </source>
</evidence>
<feature type="transmembrane region" description="Helical" evidence="7">
    <location>
        <begin position="218"/>
        <end position="236"/>
    </location>
</feature>
<sequence>MDPARRRKLFLSYAPDWVITIALAVFFFLIEKVGGYKRSFSLEDTSLRHTYAVHERIPNSALIVICFVAPVVILPIINLLSVRSYWDLHTSYLGLVLSLALTGSITQIVKITVGRPRPDVIARCIPPIGSVDPPFGLSTVDICTQTDMTILDDGWRSFPSGHSSFSFAGLGFLSFYIAGKVHLFDRRGHAPKAWLSVAPLCGAALVAVSRTMDYRHHWQDVTVGSILGITIAFFAYRQYYPSLAATESHKPYSPRIRAENAILPLHEPMFPPGQSGDNSETVRLNGSPGGAQGYHDPYLHDRNSLEMDPPRLPALKHEEDTPTDGWKAHDDQRTREFGRSDRDSLQ</sequence>
<feature type="domain" description="Phosphatidic acid phosphatase type 2/haloperoxidase" evidence="8">
    <location>
        <begin position="93"/>
        <end position="236"/>
    </location>
</feature>
<keyword evidence="3 7" id="KW-0812">Transmembrane</keyword>
<comment type="subcellular location">
    <subcellularLocation>
        <location evidence="1">Membrane</location>
        <topology evidence="1">Multi-pass membrane protein</topology>
    </subcellularLocation>
</comment>
<evidence type="ECO:0000313" key="9">
    <source>
        <dbReference type="EMBL" id="KAK7693401.1"/>
    </source>
</evidence>
<feature type="transmembrane region" description="Helical" evidence="7">
    <location>
        <begin position="164"/>
        <end position="181"/>
    </location>
</feature>
<dbReference type="GO" id="GO:0008195">
    <property type="term" value="F:phosphatidate phosphatase activity"/>
    <property type="evidence" value="ECO:0007669"/>
    <property type="project" value="TreeGrafter"/>
</dbReference>
<keyword evidence="5 7" id="KW-0472">Membrane</keyword>
<dbReference type="FunFam" id="1.20.144.10:FF:000017">
    <property type="entry name" value="Diacylglycerol pyrophosphate phosphatase 1"/>
    <property type="match status" value="1"/>
</dbReference>
<feature type="transmembrane region" description="Helical" evidence="7">
    <location>
        <begin position="61"/>
        <end position="80"/>
    </location>
</feature>
<dbReference type="SMART" id="SM00014">
    <property type="entry name" value="acidPPc"/>
    <property type="match status" value="1"/>
</dbReference>